<dbReference type="Gene3D" id="3.40.50.300">
    <property type="entry name" value="P-loop containing nucleotide triphosphate hydrolases"/>
    <property type="match status" value="1"/>
</dbReference>
<dbReference type="CDD" id="cd05390">
    <property type="entry name" value="HypB"/>
    <property type="match status" value="1"/>
</dbReference>
<evidence type="ECO:0000256" key="5">
    <source>
        <dbReference type="ARBA" id="ARBA00022801"/>
    </source>
</evidence>
<keyword evidence="4" id="KW-0547">Nucleotide-binding</keyword>
<dbReference type="EMBL" id="LT859958">
    <property type="protein sequence ID" value="SMX54271.1"/>
    <property type="molecule type" value="Genomic_DNA"/>
</dbReference>
<evidence type="ECO:0000256" key="6">
    <source>
        <dbReference type="ARBA" id="ARBA00022833"/>
    </source>
</evidence>
<feature type="domain" description="CobW/HypB/UreG nucleotide-binding" evidence="8">
    <location>
        <begin position="36"/>
        <end position="195"/>
    </location>
</feature>
<dbReference type="InterPro" id="IPR003495">
    <property type="entry name" value="CobW/HypB/UreG_nucleotide-bd"/>
</dbReference>
<dbReference type="GO" id="GO:0008270">
    <property type="term" value="F:zinc ion binding"/>
    <property type="evidence" value="ECO:0007669"/>
    <property type="project" value="TreeGrafter"/>
</dbReference>
<dbReference type="NCBIfam" id="TIGR00073">
    <property type="entry name" value="hypB"/>
    <property type="match status" value="1"/>
</dbReference>
<evidence type="ECO:0000313" key="10">
    <source>
        <dbReference type="Proteomes" id="UP000195514"/>
    </source>
</evidence>
<dbReference type="GO" id="GO:0051604">
    <property type="term" value="P:protein maturation"/>
    <property type="evidence" value="ECO:0007669"/>
    <property type="project" value="InterPro"/>
</dbReference>
<dbReference type="PANTHER" id="PTHR30134:SF2">
    <property type="entry name" value="HYDROGENASE MATURATION FACTOR HYPB"/>
    <property type="match status" value="1"/>
</dbReference>
<dbReference type="PIRSF" id="PIRSF005624">
    <property type="entry name" value="Ni-bind_GTPase"/>
    <property type="match status" value="1"/>
</dbReference>
<dbReference type="GO" id="GO:0003924">
    <property type="term" value="F:GTPase activity"/>
    <property type="evidence" value="ECO:0007669"/>
    <property type="project" value="InterPro"/>
</dbReference>
<comment type="similarity">
    <text evidence="1">Belongs to the SIMIBI class G3E GTPase family. HypB/HupM subfamily.</text>
</comment>
<organism evidence="9 10">
    <name type="scientific">Candidatus Brevifilum fermentans</name>
    <dbReference type="NCBI Taxonomy" id="1986204"/>
    <lineage>
        <taxon>Bacteria</taxon>
        <taxon>Bacillati</taxon>
        <taxon>Chloroflexota</taxon>
        <taxon>Anaerolineae</taxon>
        <taxon>Anaerolineales</taxon>
        <taxon>Anaerolineaceae</taxon>
        <taxon>Candidatus Brevifilum</taxon>
    </lineage>
</organism>
<protein>
    <submittedName>
        <fullName evidence="9">Hydrogenase nickel incorporation protein HypB</fullName>
    </submittedName>
</protein>
<sequence>MMTNKRITIVEKIFDANERLANENRRRFDENHVFAINLMASPGAGKTSLILATIKALLDQKVRIGVIEGDTAPVTIDADKISAAGIPVIQINTGGECHLDAVMVENALNQLPIEDLDLVIVENVGNLICPAAFKLGTHANVLIASVPEGDDKPYKYPNIYRGLEVLIINKTDLLPYLDFDMDYFRQGVEILNPGLETFALSCKTGAGLEDWLLWLKSKLPKK</sequence>
<evidence type="ECO:0000256" key="1">
    <source>
        <dbReference type="ARBA" id="ARBA00006211"/>
    </source>
</evidence>
<evidence type="ECO:0000259" key="8">
    <source>
        <dbReference type="Pfam" id="PF02492"/>
    </source>
</evidence>
<keyword evidence="2" id="KW-0533">Nickel</keyword>
<dbReference type="Proteomes" id="UP000195514">
    <property type="component" value="Chromosome I"/>
</dbReference>
<dbReference type="InterPro" id="IPR027417">
    <property type="entry name" value="P-loop_NTPase"/>
</dbReference>
<proteinExistence type="inferred from homology"/>
<keyword evidence="5" id="KW-0378">Hydrolase</keyword>
<dbReference type="InterPro" id="IPR004392">
    <property type="entry name" value="Hyd_mat_HypB"/>
</dbReference>
<evidence type="ECO:0000313" key="9">
    <source>
        <dbReference type="EMBL" id="SMX54271.1"/>
    </source>
</evidence>
<dbReference type="PANTHER" id="PTHR30134">
    <property type="entry name" value="HYDROGENASE PROTEIN ASSEMBLY PROTEIN, NICKEL CHAPERONE"/>
    <property type="match status" value="1"/>
</dbReference>
<dbReference type="SUPFAM" id="SSF52540">
    <property type="entry name" value="P-loop containing nucleoside triphosphate hydrolases"/>
    <property type="match status" value="1"/>
</dbReference>
<keyword evidence="7" id="KW-0342">GTP-binding</keyword>
<gene>
    <name evidence="9" type="primary">hypB</name>
    <name evidence="9" type="ORF">CFX1CAM_1206</name>
</gene>
<evidence type="ECO:0000256" key="3">
    <source>
        <dbReference type="ARBA" id="ARBA00022723"/>
    </source>
</evidence>
<dbReference type="KEGG" id="abat:CFX1CAM_1206"/>
<evidence type="ECO:0000256" key="7">
    <source>
        <dbReference type="ARBA" id="ARBA00023134"/>
    </source>
</evidence>
<keyword evidence="3" id="KW-0479">Metal-binding</keyword>
<dbReference type="GO" id="GO:0016151">
    <property type="term" value="F:nickel cation binding"/>
    <property type="evidence" value="ECO:0007669"/>
    <property type="project" value="InterPro"/>
</dbReference>
<evidence type="ECO:0000256" key="4">
    <source>
        <dbReference type="ARBA" id="ARBA00022741"/>
    </source>
</evidence>
<keyword evidence="6" id="KW-0862">Zinc</keyword>
<reference evidence="10" key="1">
    <citation type="submission" date="2017-05" db="EMBL/GenBank/DDBJ databases">
        <authorList>
            <person name="Kirkegaard R."/>
            <person name="Mcilroy J S."/>
        </authorList>
    </citation>
    <scope>NUCLEOTIDE SEQUENCE [LARGE SCALE GENOMIC DNA]</scope>
</reference>
<accession>A0A1Y6K3M0</accession>
<dbReference type="Pfam" id="PF02492">
    <property type="entry name" value="cobW"/>
    <property type="match status" value="1"/>
</dbReference>
<keyword evidence="10" id="KW-1185">Reference proteome</keyword>
<evidence type="ECO:0000256" key="2">
    <source>
        <dbReference type="ARBA" id="ARBA00022596"/>
    </source>
</evidence>
<name>A0A1Y6K3M0_9CHLR</name>
<dbReference type="GO" id="GO:0005525">
    <property type="term" value="F:GTP binding"/>
    <property type="evidence" value="ECO:0007669"/>
    <property type="project" value="UniProtKB-KW"/>
</dbReference>
<dbReference type="AlphaFoldDB" id="A0A1Y6K3M0"/>